<dbReference type="InterPro" id="IPR044492">
    <property type="entry name" value="P_typ_ATPase_HD_dom"/>
</dbReference>
<evidence type="ECO:0000256" key="7">
    <source>
        <dbReference type="ARBA" id="ARBA00022741"/>
    </source>
</evidence>
<feature type="domain" description="HMA" evidence="17">
    <location>
        <begin position="199"/>
        <end position="264"/>
    </location>
</feature>
<reference evidence="18" key="1">
    <citation type="submission" date="2016-03" db="EMBL/GenBank/DDBJ databases">
        <title>Updated assembly of Pseudogymnoascus destructans, the fungus causing white-nose syndrome of bats.</title>
        <authorList>
            <person name="Palmer J.M."/>
            <person name="Drees K.P."/>
            <person name="Foster J.T."/>
            <person name="Lindner D.L."/>
        </authorList>
    </citation>
    <scope>NUCLEOTIDE SEQUENCE [LARGE SCALE GENOMIC DNA]</scope>
    <source>
        <strain evidence="18">20631-21</strain>
    </source>
</reference>
<comment type="subcellular location">
    <subcellularLocation>
        <location evidence="1">Endomembrane system</location>
        <topology evidence="1">Multi-pass membrane protein</topology>
    </subcellularLocation>
    <subcellularLocation>
        <location evidence="15">Membrane</location>
    </subcellularLocation>
</comment>
<dbReference type="OrthoDB" id="432719at2759"/>
<evidence type="ECO:0000256" key="10">
    <source>
        <dbReference type="ARBA" id="ARBA00022967"/>
    </source>
</evidence>
<evidence type="ECO:0000256" key="16">
    <source>
        <dbReference type="SAM" id="MobiDB-lite"/>
    </source>
</evidence>
<organism evidence="18">
    <name type="scientific">Pseudogymnoascus destructans</name>
    <dbReference type="NCBI Taxonomy" id="655981"/>
    <lineage>
        <taxon>Eukaryota</taxon>
        <taxon>Fungi</taxon>
        <taxon>Dikarya</taxon>
        <taxon>Ascomycota</taxon>
        <taxon>Pezizomycotina</taxon>
        <taxon>Leotiomycetes</taxon>
        <taxon>Thelebolales</taxon>
        <taxon>Thelebolaceae</taxon>
        <taxon>Pseudogymnoascus</taxon>
    </lineage>
</organism>
<feature type="domain" description="HMA" evidence="17">
    <location>
        <begin position="280"/>
        <end position="345"/>
    </location>
</feature>
<dbReference type="InterPro" id="IPR027256">
    <property type="entry name" value="P-typ_ATPase_IB"/>
</dbReference>
<evidence type="ECO:0000256" key="13">
    <source>
        <dbReference type="ARBA" id="ARBA00023065"/>
    </source>
</evidence>
<evidence type="ECO:0000256" key="8">
    <source>
        <dbReference type="ARBA" id="ARBA00022840"/>
    </source>
</evidence>
<dbReference type="GO" id="GO:0043682">
    <property type="term" value="F:P-type divalent copper transporter activity"/>
    <property type="evidence" value="ECO:0007669"/>
    <property type="project" value="TreeGrafter"/>
</dbReference>
<dbReference type="GO" id="GO:0005507">
    <property type="term" value="F:copper ion binding"/>
    <property type="evidence" value="ECO:0007669"/>
    <property type="project" value="InterPro"/>
</dbReference>
<dbReference type="VEuPathDB" id="FungiDB:GMDG_01653"/>
<keyword evidence="13" id="KW-0406">Ion transport</keyword>
<keyword evidence="3" id="KW-0813">Transport</keyword>
<evidence type="ECO:0000313" key="18">
    <source>
        <dbReference type="EMBL" id="OAF55601.1"/>
    </source>
</evidence>
<dbReference type="InterPro" id="IPR018303">
    <property type="entry name" value="ATPase_P-typ_P_site"/>
</dbReference>
<name>A0A177A2V9_9PEZI</name>
<dbReference type="PROSITE" id="PS50846">
    <property type="entry name" value="HMA_2"/>
    <property type="match status" value="2"/>
</dbReference>
<accession>A0A177A2V9</accession>
<keyword evidence="12" id="KW-0186">Copper</keyword>
<dbReference type="SUPFAM" id="SSF56784">
    <property type="entry name" value="HAD-like"/>
    <property type="match status" value="1"/>
</dbReference>
<dbReference type="RefSeq" id="XP_024320901.1">
    <property type="nucleotide sequence ID" value="XM_024471287.1"/>
</dbReference>
<evidence type="ECO:0000256" key="14">
    <source>
        <dbReference type="ARBA" id="ARBA00023136"/>
    </source>
</evidence>
<feature type="region of interest" description="Disordered" evidence="16">
    <location>
        <begin position="143"/>
        <end position="185"/>
    </location>
</feature>
<dbReference type="PANTHER" id="PTHR43520:SF32">
    <property type="entry name" value="COPPER RESISTANCE P-TYPE ATPASE (EUROFUNG)"/>
    <property type="match status" value="1"/>
</dbReference>
<dbReference type="FunFam" id="2.70.150.10:FF:000068">
    <property type="entry name" value="Copper resistance-associated P-type ATPase"/>
    <property type="match status" value="1"/>
</dbReference>
<keyword evidence="4 15" id="KW-0812">Transmembrane</keyword>
<dbReference type="AlphaFoldDB" id="A0A177A2V9"/>
<dbReference type="Proteomes" id="UP000077154">
    <property type="component" value="Unassembled WGS sequence"/>
</dbReference>
<evidence type="ECO:0000256" key="12">
    <source>
        <dbReference type="ARBA" id="ARBA00023008"/>
    </source>
</evidence>
<dbReference type="Pfam" id="PF00702">
    <property type="entry name" value="Hydrolase"/>
    <property type="match status" value="1"/>
</dbReference>
<keyword evidence="7 15" id="KW-0547">Nucleotide-binding</keyword>
<evidence type="ECO:0000259" key="17">
    <source>
        <dbReference type="PROSITE" id="PS50846"/>
    </source>
</evidence>
<dbReference type="InterPro" id="IPR023299">
    <property type="entry name" value="ATPase_P-typ_cyto_dom_N"/>
</dbReference>
<dbReference type="GO" id="GO:0016887">
    <property type="term" value="F:ATP hydrolysis activity"/>
    <property type="evidence" value="ECO:0007669"/>
    <property type="project" value="InterPro"/>
</dbReference>
<feature type="transmembrane region" description="Helical" evidence="15">
    <location>
        <begin position="501"/>
        <end position="521"/>
    </location>
</feature>
<dbReference type="GO" id="GO:0016020">
    <property type="term" value="C:membrane"/>
    <property type="evidence" value="ECO:0007669"/>
    <property type="project" value="UniProtKB-SubCell"/>
</dbReference>
<evidence type="ECO:0000256" key="9">
    <source>
        <dbReference type="ARBA" id="ARBA00022842"/>
    </source>
</evidence>
<dbReference type="GO" id="GO:0005524">
    <property type="term" value="F:ATP binding"/>
    <property type="evidence" value="ECO:0007669"/>
    <property type="project" value="UniProtKB-UniRule"/>
</dbReference>
<dbReference type="NCBIfam" id="TIGR01525">
    <property type="entry name" value="ATPase-IB_hvy"/>
    <property type="match status" value="1"/>
</dbReference>
<keyword evidence="8 15" id="KW-0067">ATP-binding</keyword>
<dbReference type="Pfam" id="PF00403">
    <property type="entry name" value="HMA"/>
    <property type="match status" value="2"/>
</dbReference>
<dbReference type="InterPro" id="IPR006121">
    <property type="entry name" value="HMA_dom"/>
</dbReference>
<dbReference type="InterPro" id="IPR059000">
    <property type="entry name" value="ATPase_P-type_domA"/>
</dbReference>
<feature type="transmembrane region" description="Helical" evidence="15">
    <location>
        <begin position="456"/>
        <end position="481"/>
    </location>
</feature>
<dbReference type="NCBIfam" id="TIGR01494">
    <property type="entry name" value="ATPase_P-type"/>
    <property type="match status" value="2"/>
</dbReference>
<dbReference type="InterPro" id="IPR023214">
    <property type="entry name" value="HAD_sf"/>
</dbReference>
<keyword evidence="5 15" id="KW-0479">Metal-binding</keyword>
<evidence type="ECO:0000256" key="2">
    <source>
        <dbReference type="ARBA" id="ARBA00006024"/>
    </source>
</evidence>
<keyword evidence="11 15" id="KW-1133">Transmembrane helix</keyword>
<evidence type="ECO:0000256" key="15">
    <source>
        <dbReference type="RuleBase" id="RU362081"/>
    </source>
</evidence>
<gene>
    <name evidence="18" type="ORF">VC83_07721</name>
</gene>
<dbReference type="CDD" id="cd00371">
    <property type="entry name" value="HMA"/>
    <property type="match status" value="2"/>
</dbReference>
<protein>
    <recommendedName>
        <fullName evidence="17">HMA domain-containing protein</fullName>
    </recommendedName>
</protein>
<sequence length="1231" mass="132802">MDPSTPPSQTMETSFLLENLHCPSCVANIENALYALSPRPLRVSPSIVTSWVTVTHPTDLEIWSIKDALTEAGFGICSVTENGIARDVSTSGGLAFGDVHGTLDSILERSEWFGGPRHSGRSEDSERLRTRHIQDCELCRTEGYQSTKPKGKSTNTPSHQPLLQPDTHVDAMGPQPPLSSPSSQEPFVVVDGGGEQDTWRASVAIGGMTCASCSNAITTELEKKSWVRNITVNLISNSATADVVGKDHVDDLISTIEDLGYEALLNSVADTNAGKEKDMWRASIAVGGMTCGSCAVAITNALQKKDWAKEVTVNLIANSASVDFKGRAHLDEIMEIIEDLGYEAKLDKVIDLGQLTQATQRRTVEINVSQMFCNHCPEKVLRSLEVFGDAIRIEKPLSIKDPILRLSYVPQLPDFSIRDIIATISTLDPKFEVSIYHPPTLEERSHALHAQQQRRLLIRVALTIIIAIPTFIIGIVFMSLVPSSNQSKHWLMTPWKAQVSRSQWILFLLSTPVYFLAADVFHRRAIKEIHFLWRRGNKTPILQRFYRFGSMNMLMSLGTSIAYWSSVAQLISAGANPSMEVDETSFYFDSVVFLTMFLLIGRYIEAYSKSRTGDAVTLLGKLRPTTAVLVNWPTGQLSQVPVDLLELGDSVRVMHGASPPADGEITGGETNFDESSLTGESKLVKKHIGSSVFAGTINRGSPVTVTISSASGSAMLDQIVQAVREGQTKRAPIERLADSLTSYFVPAITALAIITWIIWLSLGLSGALPDDYLDGHHSQGGWVTWSLQFAIAVFVVACPCGLALAAPTALFVGGGLAAKHGILVKGGGAAFEKASRLDTIVFDKTGTLTMGGDPAVTEYLPIGPSDTAHPVLAERTLLSLIASTEDNSTHTLAKALSSFCAAQPTAEIEDAHEKPRLLEVHEIPGRGMRALAFLDEVFTEILIGNEALMSEYFIPVPTSASTILSTWKREGDSVVLVGISRPHPPTSPSTPPPTSSHFRHLSAMFAVSDPIRPFASGIIRALHDAGTSTWLLTGDNPITAHAIGLKLGILPQNIIAGVLPAEKADRIRDLQRSMPTSGRSSRRALVGMVGDGINDAPALAAADVGIAMGAGSDIAISAAEFVLVSSELKSLVTLLHLSRVVFRRIKFNFAWALLYNMVALPVAAGAFYALTPGGTHVRLDPVWASLAMAASSVSVVCSSLALRWRVPGIGFRVDKGFGGDEERPVVRGPIL</sequence>
<dbReference type="InterPro" id="IPR023298">
    <property type="entry name" value="ATPase_P-typ_TM_dom_sf"/>
</dbReference>
<keyword evidence="14 15" id="KW-0472">Membrane</keyword>
<evidence type="ECO:0000256" key="5">
    <source>
        <dbReference type="ARBA" id="ARBA00022723"/>
    </source>
</evidence>
<evidence type="ECO:0000256" key="6">
    <source>
        <dbReference type="ARBA" id="ARBA00022737"/>
    </source>
</evidence>
<feature type="transmembrane region" description="Helical" evidence="15">
    <location>
        <begin position="782"/>
        <end position="812"/>
    </location>
</feature>
<dbReference type="Gene3D" id="3.40.50.1000">
    <property type="entry name" value="HAD superfamily/HAD-like"/>
    <property type="match status" value="1"/>
</dbReference>
<proteinExistence type="inferred from homology"/>
<keyword evidence="6" id="KW-0677">Repeat</keyword>
<dbReference type="InterPro" id="IPR036412">
    <property type="entry name" value="HAD-like_sf"/>
</dbReference>
<dbReference type="InterPro" id="IPR006122">
    <property type="entry name" value="HMA_Cu_ion-bd"/>
</dbReference>
<dbReference type="PANTHER" id="PTHR43520">
    <property type="entry name" value="ATP7, ISOFORM B"/>
    <property type="match status" value="1"/>
</dbReference>
<dbReference type="GO" id="GO:0055070">
    <property type="term" value="P:copper ion homeostasis"/>
    <property type="evidence" value="ECO:0007669"/>
    <property type="project" value="TreeGrafter"/>
</dbReference>
<dbReference type="InterPro" id="IPR001757">
    <property type="entry name" value="P_typ_ATPase"/>
</dbReference>
<dbReference type="Gene3D" id="1.20.1110.10">
    <property type="entry name" value="Calcium-transporting ATPase, transmembrane domain"/>
    <property type="match status" value="1"/>
</dbReference>
<evidence type="ECO:0000256" key="4">
    <source>
        <dbReference type="ARBA" id="ARBA00022692"/>
    </source>
</evidence>
<feature type="transmembrane region" description="Helical" evidence="15">
    <location>
        <begin position="1149"/>
        <end position="1170"/>
    </location>
</feature>
<dbReference type="SFLD" id="SFLDG00002">
    <property type="entry name" value="C1.7:_P-type_atpase_like"/>
    <property type="match status" value="1"/>
</dbReference>
<evidence type="ECO:0000256" key="11">
    <source>
        <dbReference type="ARBA" id="ARBA00022989"/>
    </source>
</evidence>
<dbReference type="Gene3D" id="2.70.150.10">
    <property type="entry name" value="Calcium-transporting ATPase, cytoplasmic transduction domain A"/>
    <property type="match status" value="1"/>
</dbReference>
<dbReference type="Gene3D" id="3.40.1110.10">
    <property type="entry name" value="Calcium-transporting ATPase, cytoplasmic domain N"/>
    <property type="match status" value="1"/>
</dbReference>
<dbReference type="InterPro" id="IPR036163">
    <property type="entry name" value="HMA_dom_sf"/>
</dbReference>
<dbReference type="SUPFAM" id="SSF81665">
    <property type="entry name" value="Calcium ATPase, transmembrane domain M"/>
    <property type="match status" value="1"/>
</dbReference>
<keyword evidence="9" id="KW-0460">Magnesium</keyword>
<dbReference type="SFLD" id="SFLDF00027">
    <property type="entry name" value="p-type_atpase"/>
    <property type="match status" value="1"/>
</dbReference>
<dbReference type="InterPro" id="IPR008250">
    <property type="entry name" value="ATPase_P-typ_transduc_dom_A_sf"/>
</dbReference>
<feature type="transmembrane region" description="Helical" evidence="15">
    <location>
        <begin position="585"/>
        <end position="604"/>
    </location>
</feature>
<dbReference type="SFLD" id="SFLDS00003">
    <property type="entry name" value="Haloacid_Dehalogenase"/>
    <property type="match status" value="1"/>
</dbReference>
<dbReference type="eggNOG" id="KOG0207">
    <property type="taxonomic scope" value="Eukaryota"/>
</dbReference>
<feature type="transmembrane region" description="Helical" evidence="15">
    <location>
        <begin position="1182"/>
        <end position="1202"/>
    </location>
</feature>
<evidence type="ECO:0000256" key="1">
    <source>
        <dbReference type="ARBA" id="ARBA00004127"/>
    </source>
</evidence>
<dbReference type="SUPFAM" id="SSF81660">
    <property type="entry name" value="Metal cation-transporting ATPase, ATP-binding domain N"/>
    <property type="match status" value="1"/>
</dbReference>
<dbReference type="Gene3D" id="3.30.70.100">
    <property type="match status" value="3"/>
</dbReference>
<dbReference type="PROSITE" id="PS01047">
    <property type="entry name" value="HMA_1"/>
    <property type="match status" value="2"/>
</dbReference>
<feature type="compositionally biased region" description="Polar residues" evidence="16">
    <location>
        <begin position="143"/>
        <end position="161"/>
    </location>
</feature>
<dbReference type="PROSITE" id="PS00154">
    <property type="entry name" value="ATPASE_E1_E2"/>
    <property type="match status" value="1"/>
</dbReference>
<comment type="similarity">
    <text evidence="2 15">Belongs to the cation transport ATPase (P-type) (TC 3.A.3) family. Type IB subfamily.</text>
</comment>
<feature type="transmembrane region" description="Helical" evidence="15">
    <location>
        <begin position="740"/>
        <end position="762"/>
    </location>
</feature>
<feature type="transmembrane region" description="Helical" evidence="15">
    <location>
        <begin position="545"/>
        <end position="565"/>
    </location>
</feature>
<dbReference type="NCBIfam" id="TIGR00003">
    <property type="entry name" value="copper ion binding protein"/>
    <property type="match status" value="1"/>
</dbReference>
<evidence type="ECO:0000256" key="3">
    <source>
        <dbReference type="ARBA" id="ARBA00022448"/>
    </source>
</evidence>
<dbReference type="SUPFAM" id="SSF81653">
    <property type="entry name" value="Calcium ATPase, transduction domain A"/>
    <property type="match status" value="1"/>
</dbReference>
<dbReference type="FunFam" id="3.30.70.100:FF:000001">
    <property type="entry name" value="ATPase copper transporting beta"/>
    <property type="match status" value="2"/>
</dbReference>
<dbReference type="GeneID" id="36290765"/>
<dbReference type="EMBL" id="KV441408">
    <property type="protein sequence ID" value="OAF55601.1"/>
    <property type="molecule type" value="Genomic_DNA"/>
</dbReference>
<dbReference type="SUPFAM" id="SSF55008">
    <property type="entry name" value="HMA, heavy metal-associated domain"/>
    <property type="match status" value="3"/>
</dbReference>
<dbReference type="InterPro" id="IPR017969">
    <property type="entry name" value="Heavy-metal-associated_CS"/>
</dbReference>
<keyword evidence="10" id="KW-1278">Translocase</keyword>
<dbReference type="Pfam" id="PF00122">
    <property type="entry name" value="E1-E2_ATPase"/>
    <property type="match status" value="1"/>
</dbReference>
<dbReference type="PRINTS" id="PR00119">
    <property type="entry name" value="CATATPASE"/>
</dbReference>